<dbReference type="SUPFAM" id="SSF53335">
    <property type="entry name" value="S-adenosyl-L-methionine-dependent methyltransferases"/>
    <property type="match status" value="1"/>
</dbReference>
<dbReference type="EC" id="6.3.2.17" evidence="5"/>
<evidence type="ECO:0000256" key="25">
    <source>
        <dbReference type="ARBA" id="ARBA00080992"/>
    </source>
</evidence>
<evidence type="ECO:0000256" key="20">
    <source>
        <dbReference type="ARBA" id="ARBA00050903"/>
    </source>
</evidence>
<dbReference type="PANTHER" id="PTHR11136:SF5">
    <property type="entry name" value="FOLYLPOLYGLUTAMATE SYNTHASE, MITOCHONDRIAL"/>
    <property type="match status" value="1"/>
</dbReference>
<evidence type="ECO:0000256" key="28">
    <source>
        <dbReference type="ARBA" id="ARBA00093667"/>
    </source>
</evidence>
<comment type="pathway">
    <text evidence="2">Cofactor biosynthesis; tetrahydrofolylpolyglutamate biosynthesis.</text>
</comment>
<dbReference type="GO" id="GO:0046872">
    <property type="term" value="F:metal ion binding"/>
    <property type="evidence" value="ECO:0007669"/>
    <property type="project" value="UniProtKB-KW"/>
</dbReference>
<evidence type="ECO:0000313" key="30">
    <source>
        <dbReference type="EMBL" id="RNA19159.1"/>
    </source>
</evidence>
<comment type="similarity">
    <text evidence="4">Belongs to the folylpolyglutamate synthase family.</text>
</comment>
<evidence type="ECO:0000256" key="12">
    <source>
        <dbReference type="ARBA" id="ARBA00022741"/>
    </source>
</evidence>
<dbReference type="Gene3D" id="3.40.1190.10">
    <property type="entry name" value="Mur-like, catalytic domain"/>
    <property type="match status" value="1"/>
</dbReference>
<evidence type="ECO:0000256" key="7">
    <source>
        <dbReference type="ARBA" id="ARBA00022598"/>
    </source>
</evidence>
<feature type="domain" description="Methyltransferase small" evidence="29">
    <location>
        <begin position="607"/>
        <end position="699"/>
    </location>
</feature>
<dbReference type="GO" id="GO:0005634">
    <property type="term" value="C:nucleus"/>
    <property type="evidence" value="ECO:0007669"/>
    <property type="project" value="UniProtKB-SubCell"/>
</dbReference>
<dbReference type="GO" id="GO:0004326">
    <property type="term" value="F:tetrahydrofolylpolyglutamate synthase activity"/>
    <property type="evidence" value="ECO:0007669"/>
    <property type="project" value="UniProtKB-EC"/>
</dbReference>
<dbReference type="OrthoDB" id="5212574at2759"/>
<evidence type="ECO:0000313" key="31">
    <source>
        <dbReference type="Proteomes" id="UP000276133"/>
    </source>
</evidence>
<evidence type="ECO:0000256" key="1">
    <source>
        <dbReference type="ARBA" id="ARBA00004123"/>
    </source>
</evidence>
<dbReference type="GO" id="GO:0032259">
    <property type="term" value="P:methylation"/>
    <property type="evidence" value="ECO:0007669"/>
    <property type="project" value="UniProtKB-KW"/>
</dbReference>
<keyword evidence="15" id="KW-0539">Nucleus</keyword>
<comment type="similarity">
    <text evidence="3">Belongs to the eukaryotic/archaeal PrmC-related family.</text>
</comment>
<comment type="catalytic activity">
    <reaction evidence="18">
        <text>(6S)-5,6,7,8-tetrahydrofolyl-(gamma-L-Glu)(n) + L-glutamate + ATP = (6S)-5,6,7,8-tetrahydrofolyl-(gamma-L-Glu)(n+1) + ADP + phosphate + H(+)</text>
        <dbReference type="Rhea" id="RHEA:10580"/>
        <dbReference type="Rhea" id="RHEA-COMP:14738"/>
        <dbReference type="Rhea" id="RHEA-COMP:14740"/>
        <dbReference type="ChEBI" id="CHEBI:15378"/>
        <dbReference type="ChEBI" id="CHEBI:29985"/>
        <dbReference type="ChEBI" id="CHEBI:30616"/>
        <dbReference type="ChEBI" id="CHEBI:43474"/>
        <dbReference type="ChEBI" id="CHEBI:141005"/>
        <dbReference type="ChEBI" id="CHEBI:456216"/>
        <dbReference type="EC" id="6.3.2.17"/>
    </reaction>
</comment>
<dbReference type="InterPro" id="IPR001645">
    <property type="entry name" value="Folylpolyglutamate_synth"/>
</dbReference>
<dbReference type="GO" id="GO:0036009">
    <property type="term" value="F:protein-glutamine N-methyltransferase activity"/>
    <property type="evidence" value="ECO:0007669"/>
    <property type="project" value="UniProtKB-ARBA"/>
</dbReference>
<evidence type="ECO:0000256" key="24">
    <source>
        <dbReference type="ARBA" id="ARBA00076540"/>
    </source>
</evidence>
<dbReference type="FunFam" id="3.40.50.150:FF:000077">
    <property type="entry name" value="HemK methyltransferase family member 2"/>
    <property type="match status" value="1"/>
</dbReference>
<evidence type="ECO:0000256" key="9">
    <source>
        <dbReference type="ARBA" id="ARBA00022679"/>
    </source>
</evidence>
<keyword evidence="10" id="KW-0949">S-adenosyl-L-methionine</keyword>
<dbReference type="GO" id="GO:0006730">
    <property type="term" value="P:one-carbon metabolic process"/>
    <property type="evidence" value="ECO:0007669"/>
    <property type="project" value="UniProtKB-KW"/>
</dbReference>
<evidence type="ECO:0000256" key="23">
    <source>
        <dbReference type="ARBA" id="ARBA00075330"/>
    </source>
</evidence>
<evidence type="ECO:0000256" key="2">
    <source>
        <dbReference type="ARBA" id="ARBA00005150"/>
    </source>
</evidence>
<dbReference type="InterPro" id="IPR029063">
    <property type="entry name" value="SAM-dependent_MTases_sf"/>
</dbReference>
<dbReference type="NCBIfam" id="TIGR01499">
    <property type="entry name" value="folC"/>
    <property type="match status" value="1"/>
</dbReference>
<evidence type="ECO:0000256" key="27">
    <source>
        <dbReference type="ARBA" id="ARBA00093624"/>
    </source>
</evidence>
<protein>
    <recommendedName>
        <fullName evidence="27">Methyltransferase HEMK2</fullName>
        <ecNumber evidence="5">6.3.2.17</ecNumber>
    </recommendedName>
    <alternativeName>
        <fullName evidence="17">Folylpoly-gamma-glutamate synthetase</fullName>
    </alternativeName>
    <alternativeName>
        <fullName evidence="26">HemK methyltransferase family member 2</fullName>
    </alternativeName>
    <alternativeName>
        <fullName evidence="24">Lysine N-methyltransferase 9</fullName>
    </alternativeName>
    <alternativeName>
        <fullName evidence="23">Methylarsonite methyltransferase N6AMT1</fullName>
    </alternativeName>
    <alternativeName>
        <fullName evidence="28">Methyltransferase N6AMT1</fullName>
    </alternativeName>
    <alternativeName>
        <fullName evidence="25">Protein N(5)-glutamine methyltransferase</fullName>
    </alternativeName>
    <alternativeName>
        <fullName evidence="16">Tetrahydrofolylpolyglutamate synthase</fullName>
    </alternativeName>
</protein>
<evidence type="ECO:0000256" key="14">
    <source>
        <dbReference type="ARBA" id="ARBA00022842"/>
    </source>
</evidence>
<dbReference type="PROSITE" id="PS01011">
    <property type="entry name" value="FOLYLPOLYGLU_SYNT_1"/>
    <property type="match status" value="1"/>
</dbReference>
<dbReference type="PANTHER" id="PTHR11136">
    <property type="entry name" value="FOLYLPOLYGLUTAMATE SYNTHASE-RELATED"/>
    <property type="match status" value="1"/>
</dbReference>
<reference evidence="30 31" key="1">
    <citation type="journal article" date="2018" name="Sci. Rep.">
        <title>Genomic signatures of local adaptation to the degree of environmental predictability in rotifers.</title>
        <authorList>
            <person name="Franch-Gras L."/>
            <person name="Hahn C."/>
            <person name="Garcia-Roger E.M."/>
            <person name="Carmona M.J."/>
            <person name="Serra M."/>
            <person name="Gomez A."/>
        </authorList>
    </citation>
    <scope>NUCLEOTIDE SEQUENCE [LARGE SCALE GENOMIC DNA]</scope>
    <source>
        <strain evidence="30">HYR1</strain>
    </source>
</reference>
<dbReference type="EMBL" id="REGN01004092">
    <property type="protein sequence ID" value="RNA19159.1"/>
    <property type="molecule type" value="Genomic_DNA"/>
</dbReference>
<dbReference type="SUPFAM" id="SSF53623">
    <property type="entry name" value="MurD-like peptide ligases, catalytic domain"/>
    <property type="match status" value="1"/>
</dbReference>
<keyword evidence="13" id="KW-0067">ATP-binding</keyword>
<sequence length="782" mass="89622">MLKLFYKNVNSSILKKRIICVKFKQFCSFSLDMGYINQPNDESFVKYQESIEKLNELQAVQPVHQKDFTTLMDLRINSTKRMCKKLNLSSEHINDLNIIHMTGTKGKGSTSAFTESIIRNSGYKTGLFTSPHLIEVKERIKINGKSISYLKFYEYFSHCYDILIQKWSKEDNFEKPTYFQFLTCMSFYVFQQEKVDAAIIEVGIGGQFDFTNIIEKPVVCGITSLGLDHCSLLGNTIEQIAWQKSGILKSSCVGFVAQQNFKQALKVIRERSQELNAPVCIVNNVDNYQDLYQNNIDLGINGKVQYLNSQVALQISDYWLKAKTGKNFDKLEWIKEHTDSILDGIPVLKNSAVLDDVQKKGLNSCRWPGRNQIIEAENGKIKYYIDGAHTIESIEQFLDWFLELKKKDQNFSKEKTVLLFNYTGDRDPCKFLELLAKLELDAVAFSKLKAYPDKLHQDKDTFRKMPSAIFDTDEKYEKLLNLYKELKNDPNNNSNNKVLDSNVVIANNILEGLNWLTDSRDETLLKNLLQQDIGQSLDKNPIYSSFHQDGKINVLITGSLYLVGLTLKMLSTPDYSHFTKEDYEKIYEPSEDTFLFLDALEKDIQYLNELKPQIIAEIGPGSGLVINFLAKHLNDAKKIIFFAADINKDACLAAQLTSFKNKNDINIVNCDLLAPLMDRLANKIDVLLFNPPYVVTETEELGSKNLQAAWAGGAYGRQVMDRVFIQLNNLLSQNGIFYLVALKQNKINEIEEYLLNLGFKMEIVMNRRAGIENLFILKFTRK</sequence>
<evidence type="ECO:0000256" key="22">
    <source>
        <dbReference type="ARBA" id="ARBA00062344"/>
    </source>
</evidence>
<comment type="subcellular location">
    <subcellularLocation>
        <location evidence="1">Nucleus</location>
    </subcellularLocation>
</comment>
<evidence type="ECO:0000256" key="21">
    <source>
        <dbReference type="ARBA" id="ARBA00053180"/>
    </source>
</evidence>
<dbReference type="CDD" id="cd02440">
    <property type="entry name" value="AdoMet_MTases"/>
    <property type="match status" value="1"/>
</dbReference>
<keyword evidence="8" id="KW-0489">Methyltransferase</keyword>
<evidence type="ECO:0000256" key="17">
    <source>
        <dbReference type="ARBA" id="ARBA00030876"/>
    </source>
</evidence>
<dbReference type="Gene3D" id="3.90.190.20">
    <property type="entry name" value="Mur ligase, C-terminal domain"/>
    <property type="match status" value="1"/>
</dbReference>
<evidence type="ECO:0000256" key="15">
    <source>
        <dbReference type="ARBA" id="ARBA00023242"/>
    </source>
</evidence>
<accession>A0A3M7R6T2</accession>
<dbReference type="UniPathway" id="UPA00850"/>
<evidence type="ECO:0000256" key="10">
    <source>
        <dbReference type="ARBA" id="ARBA00022691"/>
    </source>
</evidence>
<dbReference type="InterPro" id="IPR036565">
    <property type="entry name" value="Mur-like_cat_sf"/>
</dbReference>
<evidence type="ECO:0000256" key="11">
    <source>
        <dbReference type="ARBA" id="ARBA00022723"/>
    </source>
</evidence>
<evidence type="ECO:0000256" key="6">
    <source>
        <dbReference type="ARBA" id="ARBA00022563"/>
    </source>
</evidence>
<dbReference type="SUPFAM" id="SSF53244">
    <property type="entry name" value="MurD-like peptide ligases, peptide-binding domain"/>
    <property type="match status" value="1"/>
</dbReference>
<dbReference type="GO" id="GO:0005829">
    <property type="term" value="C:cytosol"/>
    <property type="evidence" value="ECO:0007669"/>
    <property type="project" value="TreeGrafter"/>
</dbReference>
<dbReference type="GO" id="GO:0005739">
    <property type="term" value="C:mitochondrion"/>
    <property type="evidence" value="ECO:0007669"/>
    <property type="project" value="TreeGrafter"/>
</dbReference>
<keyword evidence="9" id="KW-0808">Transferase</keyword>
<keyword evidence="14" id="KW-0460">Magnesium</keyword>
<comment type="caution">
    <text evidence="30">The sequence shown here is derived from an EMBL/GenBank/DDBJ whole genome shotgun (WGS) entry which is preliminary data.</text>
</comment>
<evidence type="ECO:0000259" key="29">
    <source>
        <dbReference type="Pfam" id="PF05175"/>
    </source>
</evidence>
<dbReference type="PROSITE" id="PS01012">
    <property type="entry name" value="FOLYLPOLYGLU_SYNT_2"/>
    <property type="match status" value="1"/>
</dbReference>
<dbReference type="PROSITE" id="PS00092">
    <property type="entry name" value="N6_MTASE"/>
    <property type="match status" value="1"/>
</dbReference>
<dbReference type="Pfam" id="PF05175">
    <property type="entry name" value="MTS"/>
    <property type="match status" value="1"/>
</dbReference>
<dbReference type="AlphaFoldDB" id="A0A3M7R6T2"/>
<organism evidence="30 31">
    <name type="scientific">Brachionus plicatilis</name>
    <name type="common">Marine rotifer</name>
    <name type="synonym">Brachionus muelleri</name>
    <dbReference type="NCBI Taxonomy" id="10195"/>
    <lineage>
        <taxon>Eukaryota</taxon>
        <taxon>Metazoa</taxon>
        <taxon>Spiralia</taxon>
        <taxon>Gnathifera</taxon>
        <taxon>Rotifera</taxon>
        <taxon>Eurotatoria</taxon>
        <taxon>Monogononta</taxon>
        <taxon>Pseudotrocha</taxon>
        <taxon>Ploima</taxon>
        <taxon>Brachionidae</taxon>
        <taxon>Brachionus</taxon>
    </lineage>
</organism>
<keyword evidence="11" id="KW-0479">Metal-binding</keyword>
<dbReference type="GO" id="GO:0005524">
    <property type="term" value="F:ATP binding"/>
    <property type="evidence" value="ECO:0007669"/>
    <property type="project" value="UniProtKB-KW"/>
</dbReference>
<keyword evidence="12" id="KW-0547">Nucleotide-binding</keyword>
<comment type="catalytic activity">
    <reaction evidence="20">
        <text>methylarsonous acid + S-adenosyl-L-methionine = dimethylarsinate + S-adenosyl-L-homocysteine + 2 H(+)</text>
        <dbReference type="Rhea" id="RHEA:11684"/>
        <dbReference type="ChEBI" id="CHEBI:15378"/>
        <dbReference type="ChEBI" id="CHEBI:16223"/>
        <dbReference type="ChEBI" id="CHEBI:17826"/>
        <dbReference type="ChEBI" id="CHEBI:57856"/>
        <dbReference type="ChEBI" id="CHEBI:59789"/>
    </reaction>
</comment>
<dbReference type="Proteomes" id="UP000276133">
    <property type="component" value="Unassembled WGS sequence"/>
</dbReference>
<gene>
    <name evidence="30" type="ORF">BpHYR1_020395</name>
</gene>
<name>A0A3M7R6T2_BRAPC</name>
<evidence type="ECO:0000256" key="16">
    <source>
        <dbReference type="ARBA" id="ARBA00030592"/>
    </source>
</evidence>
<dbReference type="InterPro" id="IPR018109">
    <property type="entry name" value="Folylpolyglutamate_synth_CS"/>
</dbReference>
<dbReference type="GO" id="GO:0003676">
    <property type="term" value="F:nucleic acid binding"/>
    <property type="evidence" value="ECO:0007669"/>
    <property type="project" value="InterPro"/>
</dbReference>
<comment type="subunit">
    <text evidence="22">Heterodimer; heterodimerization with TRMT112 is required for S-adenosyl-L-methionine-binding.</text>
</comment>
<dbReference type="Gene3D" id="3.40.50.150">
    <property type="entry name" value="Vaccinia Virus protein VP39"/>
    <property type="match status" value="1"/>
</dbReference>
<dbReference type="STRING" id="10195.A0A3M7R6T2"/>
<dbReference type="InterPro" id="IPR004557">
    <property type="entry name" value="PrmC-related"/>
</dbReference>
<evidence type="ECO:0000256" key="3">
    <source>
        <dbReference type="ARBA" id="ARBA00006149"/>
    </source>
</evidence>
<keyword evidence="6" id="KW-0554">One-carbon metabolism</keyword>
<comment type="catalytic activity">
    <reaction evidence="19">
        <text>L-lysyl-[histone] + S-adenosyl-L-methionine = N(6)-methyl-L-lysyl-[histone] + S-adenosyl-L-homocysteine + H(+)</text>
        <dbReference type="Rhea" id="RHEA:10024"/>
        <dbReference type="Rhea" id="RHEA-COMP:9845"/>
        <dbReference type="Rhea" id="RHEA-COMP:9846"/>
        <dbReference type="ChEBI" id="CHEBI:15378"/>
        <dbReference type="ChEBI" id="CHEBI:29969"/>
        <dbReference type="ChEBI" id="CHEBI:57856"/>
        <dbReference type="ChEBI" id="CHEBI:59789"/>
        <dbReference type="ChEBI" id="CHEBI:61929"/>
    </reaction>
    <physiologicalReaction direction="left-to-right" evidence="19">
        <dbReference type="Rhea" id="RHEA:10025"/>
    </physiologicalReaction>
</comment>
<dbReference type="InterPro" id="IPR036615">
    <property type="entry name" value="Mur_ligase_C_dom_sf"/>
</dbReference>
<comment type="function">
    <text evidence="21">Methyltransferase that can methylate proteins and, to a lower extent, arsenic. Catalytic subunit of a heterodimer with TRMT112, which monomethylates 'Lys-12' of histone H4 (H4K12me1), a modification present at the promoters of numerous genes encoding cell cycle regulators. Catalytic subunit of a heterodimer with TRMT112, which catalyzes N5-methylation of Glu residue of proteins with a Gly-Gln-Xaa-Xaa-Xaa-Arg motif. Methylates ETF1 on 'Gln-185'; ETF1 needs to be complexed to ERF3 in its GTP-bound form to be efficiently methylated. May also play a role in the modulation of arsenic-induced toxicity by mediating the conversion of monomethylarsonous acid (3+) into the less toxic dimethylarsonic acid. It however only plays a limited role in arsenic metabolism compared with AS3MT.</text>
</comment>
<evidence type="ECO:0000256" key="19">
    <source>
        <dbReference type="ARBA" id="ARBA00048619"/>
    </source>
</evidence>
<dbReference type="InterPro" id="IPR007848">
    <property type="entry name" value="Small_mtfrase_dom"/>
</dbReference>
<evidence type="ECO:0000256" key="13">
    <source>
        <dbReference type="ARBA" id="ARBA00022840"/>
    </source>
</evidence>
<dbReference type="InterPro" id="IPR002052">
    <property type="entry name" value="DNA_methylase_N6_adenine_CS"/>
</dbReference>
<proteinExistence type="inferred from homology"/>
<evidence type="ECO:0000256" key="4">
    <source>
        <dbReference type="ARBA" id="ARBA00008276"/>
    </source>
</evidence>
<evidence type="ECO:0000256" key="8">
    <source>
        <dbReference type="ARBA" id="ARBA00022603"/>
    </source>
</evidence>
<evidence type="ECO:0000256" key="26">
    <source>
        <dbReference type="ARBA" id="ARBA00083337"/>
    </source>
</evidence>
<evidence type="ECO:0000256" key="5">
    <source>
        <dbReference type="ARBA" id="ARBA00013025"/>
    </source>
</evidence>
<dbReference type="NCBIfam" id="TIGR00537">
    <property type="entry name" value="hemK_rel_arch"/>
    <property type="match status" value="1"/>
</dbReference>
<dbReference type="GO" id="GO:0042054">
    <property type="term" value="F:histone methyltransferase activity"/>
    <property type="evidence" value="ECO:0007669"/>
    <property type="project" value="RHEA"/>
</dbReference>
<keyword evidence="7 30" id="KW-0436">Ligase</keyword>
<keyword evidence="31" id="KW-1185">Reference proteome</keyword>
<evidence type="ECO:0000256" key="18">
    <source>
        <dbReference type="ARBA" id="ARBA00047493"/>
    </source>
</evidence>